<dbReference type="GO" id="GO:0003746">
    <property type="term" value="F:translation elongation factor activity"/>
    <property type="evidence" value="ECO:0007669"/>
    <property type="project" value="UniProtKB-KW"/>
</dbReference>
<dbReference type="Proteomes" id="UP000023152">
    <property type="component" value="Unassembled WGS sequence"/>
</dbReference>
<dbReference type="Gene3D" id="2.40.30.10">
    <property type="entry name" value="Translation factors"/>
    <property type="match status" value="1"/>
</dbReference>
<keyword evidence="2" id="KW-1185">Reference proteome</keyword>
<evidence type="ECO:0000313" key="1">
    <source>
        <dbReference type="EMBL" id="ETO15659.1"/>
    </source>
</evidence>
<protein>
    <submittedName>
        <fullName evidence="1">Translation elongation factor EF-1, subunit alpha</fullName>
    </submittedName>
</protein>
<dbReference type="EMBL" id="ASPP01018902">
    <property type="protein sequence ID" value="ETO15659.1"/>
    <property type="molecule type" value="Genomic_DNA"/>
</dbReference>
<proteinExistence type="predicted"/>
<dbReference type="InterPro" id="IPR009000">
    <property type="entry name" value="Transl_B-barrel_sf"/>
</dbReference>
<dbReference type="AlphaFoldDB" id="X6MP67"/>
<reference evidence="1 2" key="1">
    <citation type="journal article" date="2013" name="Curr. Biol.">
        <title>The Genome of the Foraminiferan Reticulomyxa filosa.</title>
        <authorList>
            <person name="Glockner G."/>
            <person name="Hulsmann N."/>
            <person name="Schleicher M."/>
            <person name="Noegel A.A."/>
            <person name="Eichinger L."/>
            <person name="Gallinger C."/>
            <person name="Pawlowski J."/>
            <person name="Sierra R."/>
            <person name="Euteneuer U."/>
            <person name="Pillet L."/>
            <person name="Moustafa A."/>
            <person name="Platzer M."/>
            <person name="Groth M."/>
            <person name="Szafranski K."/>
            <person name="Schliwa M."/>
        </authorList>
    </citation>
    <scope>NUCLEOTIDE SEQUENCE [LARGE SCALE GENOMIC DNA]</scope>
</reference>
<dbReference type="SUPFAM" id="SSF50447">
    <property type="entry name" value="Translation proteins"/>
    <property type="match status" value="1"/>
</dbReference>
<name>X6MP67_RETFI</name>
<evidence type="ECO:0000313" key="2">
    <source>
        <dbReference type="Proteomes" id="UP000023152"/>
    </source>
</evidence>
<accession>X6MP67</accession>
<keyword evidence="1" id="KW-0648">Protein biosynthesis</keyword>
<comment type="caution">
    <text evidence="1">The sequence shown here is derived from an EMBL/GenBank/DDBJ whole genome shotgun (WGS) entry which is preliminary data.</text>
</comment>
<organism evidence="1 2">
    <name type="scientific">Reticulomyxa filosa</name>
    <dbReference type="NCBI Taxonomy" id="46433"/>
    <lineage>
        <taxon>Eukaryota</taxon>
        <taxon>Sar</taxon>
        <taxon>Rhizaria</taxon>
        <taxon>Retaria</taxon>
        <taxon>Foraminifera</taxon>
        <taxon>Monothalamids</taxon>
        <taxon>Reticulomyxidae</taxon>
        <taxon>Reticulomyxa</taxon>
    </lineage>
</organism>
<dbReference type="OrthoDB" id="2067at2759"/>
<sequence length="170" mass="19226">MDALEKIFSQPKRSIKKSFRMPISDVYDIKGMDYMITRHIGQGTITPCVHVKKENMPQTGDVICVYGPAHQNEQPNLPLWYFFKIISGQLKASTNDGKGNYKGKLHCQMLEIKWKMRKAINNATVNRATFIEAGDQTAKNAIRKMAAMSKLVDCAGKSCVNKIQMIEQNN</sequence>
<gene>
    <name evidence="1" type="ORF">RFI_21706</name>
</gene>
<keyword evidence="1" id="KW-0251">Elongation factor</keyword>